<dbReference type="AlphaFoldDB" id="A0A378K2V5"/>
<dbReference type="Proteomes" id="UP000254040">
    <property type="component" value="Unassembled WGS sequence"/>
</dbReference>
<dbReference type="Proteomes" id="UP000054985">
    <property type="component" value="Unassembled WGS sequence"/>
</dbReference>
<evidence type="ECO:0000313" key="5">
    <source>
        <dbReference type="Proteomes" id="UP000254040"/>
    </source>
</evidence>
<gene>
    <name evidence="2" type="ORF">Lmor_2605</name>
    <name evidence="3" type="ORF">NCTC12239_01112</name>
</gene>
<keyword evidence="4" id="KW-1185">Reference proteome</keyword>
<dbReference type="InterPro" id="IPR021268">
    <property type="entry name" value="DUF2845"/>
</dbReference>
<feature type="signal peptide" evidence="1">
    <location>
        <begin position="1"/>
        <end position="20"/>
    </location>
</feature>
<name>A0A378K2V5_9GAMM</name>
<feature type="chain" id="PRO_5016954954" evidence="1">
    <location>
        <begin position="21"/>
        <end position="186"/>
    </location>
</feature>
<dbReference type="STRING" id="39962.Lmor_2605"/>
<reference evidence="2 4" key="1">
    <citation type="submission" date="2015-11" db="EMBL/GenBank/DDBJ databases">
        <title>Genomic analysis of 38 Legionella species identifies large and diverse effector repertoires.</title>
        <authorList>
            <person name="Burstein D."/>
            <person name="Amaro F."/>
            <person name="Zusman T."/>
            <person name="Lifshitz Z."/>
            <person name="Cohen O."/>
            <person name="Gilbert J.A."/>
            <person name="Pupko T."/>
            <person name="Shuman H.A."/>
            <person name="Segal G."/>
        </authorList>
    </citation>
    <scope>NUCLEOTIDE SEQUENCE [LARGE SCALE GENOMIC DNA]</scope>
    <source>
        <strain evidence="2 4">ATCC 43877</strain>
    </source>
</reference>
<reference evidence="3 5" key="2">
    <citation type="submission" date="2018-06" db="EMBL/GenBank/DDBJ databases">
        <authorList>
            <consortium name="Pathogen Informatics"/>
            <person name="Doyle S."/>
        </authorList>
    </citation>
    <scope>NUCLEOTIDE SEQUENCE [LARGE SCALE GENOMIC DNA]</scope>
    <source>
        <strain evidence="3 5">NCTC12239</strain>
    </source>
</reference>
<dbReference type="Pfam" id="PF11006">
    <property type="entry name" value="DUF2845"/>
    <property type="match status" value="1"/>
</dbReference>
<evidence type="ECO:0000256" key="1">
    <source>
        <dbReference type="SAM" id="SignalP"/>
    </source>
</evidence>
<organism evidence="3 5">
    <name type="scientific">Legionella moravica</name>
    <dbReference type="NCBI Taxonomy" id="39962"/>
    <lineage>
        <taxon>Bacteria</taxon>
        <taxon>Pseudomonadati</taxon>
        <taxon>Pseudomonadota</taxon>
        <taxon>Gammaproteobacteria</taxon>
        <taxon>Legionellales</taxon>
        <taxon>Legionellaceae</taxon>
        <taxon>Legionella</taxon>
    </lineage>
</organism>
<dbReference type="RefSeq" id="WP_028385283.1">
    <property type="nucleotide sequence ID" value="NZ_CAAAJG010000005.1"/>
</dbReference>
<keyword evidence="1" id="KW-0732">Signal</keyword>
<evidence type="ECO:0000313" key="4">
    <source>
        <dbReference type="Proteomes" id="UP000054985"/>
    </source>
</evidence>
<evidence type="ECO:0000313" key="3">
    <source>
        <dbReference type="EMBL" id="STX62191.1"/>
    </source>
</evidence>
<proteinExistence type="predicted"/>
<accession>A0A378K2V5</accession>
<evidence type="ECO:0000313" key="2">
    <source>
        <dbReference type="EMBL" id="KTD31729.1"/>
    </source>
</evidence>
<sequence>MNFIYCASATLLMLPLNLLAAQSYYCPQNHAYINLGMSTNEVIAACGQPISKQDSDQPLTQKIPVQQLIYNNQGTSTAFYGVWNVQTGSGGAQMEIDVVNNQVKGIKINGGNSNATSLCSGTSIQMNDPVNKVYGACGSPDVINNTYVNMPVPTATKPQIWIYQPGQYQPSVSLTFVDGKLQSINN</sequence>
<dbReference type="OrthoDB" id="5642748at2"/>
<protein>
    <submittedName>
        <fullName evidence="3">Protein of uncharacterized function (DUF2845)</fullName>
    </submittedName>
</protein>
<dbReference type="EMBL" id="UGOG01000001">
    <property type="protein sequence ID" value="STX62191.1"/>
    <property type="molecule type" value="Genomic_DNA"/>
</dbReference>
<dbReference type="EMBL" id="LNYN01000035">
    <property type="protein sequence ID" value="KTD31729.1"/>
    <property type="molecule type" value="Genomic_DNA"/>
</dbReference>